<dbReference type="Pfam" id="PF00132">
    <property type="entry name" value="Hexapep"/>
    <property type="match status" value="1"/>
</dbReference>
<evidence type="ECO:0000313" key="2">
    <source>
        <dbReference type="EMBL" id="SNS25856.1"/>
    </source>
</evidence>
<dbReference type="CDD" id="cd03349">
    <property type="entry name" value="LbH_XAT"/>
    <property type="match status" value="1"/>
</dbReference>
<keyword evidence="2" id="KW-0808">Transferase</keyword>
<dbReference type="InterPro" id="IPR001451">
    <property type="entry name" value="Hexapep"/>
</dbReference>
<evidence type="ECO:0000313" key="3">
    <source>
        <dbReference type="Proteomes" id="UP000242915"/>
    </source>
</evidence>
<sequence>MKCLTKLLKRSARKYIQNSPRLYRGALKLRQRYPEYSFGDGTYGKPTVHDWNEGTKLHVGAYTSIAGDVNIYLGGHHRTDWITSYPFPLQMEELAHIVDAHGSNGDVIIGNDCWICSKAMILSGVTIGDGAIVAAGAVVTKDVPAYAVVGGNPARLIRWRFDEPTRQMLQESAWWDWPAEEIRAIAPLLCTSDFDAFNRYVAERKQTRAVSGPRSSQELAISASQY</sequence>
<comment type="similarity">
    <text evidence="1">Belongs to the transferase hexapeptide repeat family.</text>
</comment>
<dbReference type="InterPro" id="IPR050179">
    <property type="entry name" value="Trans_hexapeptide_repeat"/>
</dbReference>
<dbReference type="EMBL" id="FZOG01000002">
    <property type="protein sequence ID" value="SNS25856.1"/>
    <property type="molecule type" value="Genomic_DNA"/>
</dbReference>
<dbReference type="Proteomes" id="UP000242915">
    <property type="component" value="Unassembled WGS sequence"/>
</dbReference>
<dbReference type="Gene3D" id="2.160.10.10">
    <property type="entry name" value="Hexapeptide repeat proteins"/>
    <property type="match status" value="1"/>
</dbReference>
<accession>A0A239D013</accession>
<proteinExistence type="inferred from homology"/>
<evidence type="ECO:0000256" key="1">
    <source>
        <dbReference type="ARBA" id="ARBA00007274"/>
    </source>
</evidence>
<organism evidence="2 3">
    <name type="scientific">Pseudomonas segetis</name>
    <dbReference type="NCBI Taxonomy" id="298908"/>
    <lineage>
        <taxon>Bacteria</taxon>
        <taxon>Pseudomonadati</taxon>
        <taxon>Pseudomonadota</taxon>
        <taxon>Gammaproteobacteria</taxon>
        <taxon>Pseudomonadales</taxon>
        <taxon>Pseudomonadaceae</taxon>
        <taxon>Pseudomonas</taxon>
    </lineage>
</organism>
<reference evidence="3" key="1">
    <citation type="submission" date="2017-06" db="EMBL/GenBank/DDBJ databases">
        <authorList>
            <person name="Varghese N."/>
            <person name="Submissions S."/>
        </authorList>
    </citation>
    <scope>NUCLEOTIDE SEQUENCE [LARGE SCALE GENOMIC DNA]</scope>
    <source>
        <strain evidence="3">CIP 108523</strain>
    </source>
</reference>
<dbReference type="SUPFAM" id="SSF51161">
    <property type="entry name" value="Trimeric LpxA-like enzymes"/>
    <property type="match status" value="1"/>
</dbReference>
<gene>
    <name evidence="2" type="ORF">SAMN05216255_2007</name>
</gene>
<dbReference type="InterPro" id="IPR011004">
    <property type="entry name" value="Trimer_LpxA-like_sf"/>
</dbReference>
<dbReference type="PANTHER" id="PTHR43300:SF11">
    <property type="entry name" value="ACETYLTRANSFERASE RV3034C-RELATED"/>
    <property type="match status" value="1"/>
</dbReference>
<dbReference type="AlphaFoldDB" id="A0A239D013"/>
<name>A0A239D013_9PSED</name>
<dbReference type="RefSeq" id="WP_089359628.1">
    <property type="nucleotide sequence ID" value="NZ_FZOG01000002.1"/>
</dbReference>
<dbReference type="GO" id="GO:0016740">
    <property type="term" value="F:transferase activity"/>
    <property type="evidence" value="ECO:0007669"/>
    <property type="project" value="UniProtKB-KW"/>
</dbReference>
<keyword evidence="3" id="KW-1185">Reference proteome</keyword>
<dbReference type="PANTHER" id="PTHR43300">
    <property type="entry name" value="ACETYLTRANSFERASE"/>
    <property type="match status" value="1"/>
</dbReference>
<protein>
    <submittedName>
        <fullName evidence="2">Acetyltransferase (Isoleucine patch superfamily)</fullName>
    </submittedName>
</protein>